<feature type="domain" description="EAL" evidence="1">
    <location>
        <begin position="164"/>
        <end position="404"/>
    </location>
</feature>
<organism evidence="2 3">
    <name type="scientific">Geodermatophilus nigrescens</name>
    <dbReference type="NCBI Taxonomy" id="1070870"/>
    <lineage>
        <taxon>Bacteria</taxon>
        <taxon>Bacillati</taxon>
        <taxon>Actinomycetota</taxon>
        <taxon>Actinomycetes</taxon>
        <taxon>Geodermatophilales</taxon>
        <taxon>Geodermatophilaceae</taxon>
        <taxon>Geodermatophilus</taxon>
    </lineage>
</organism>
<name>A0A1M5NVX9_9ACTN</name>
<dbReference type="OrthoDB" id="23692at2"/>
<dbReference type="SUPFAM" id="SSF55781">
    <property type="entry name" value="GAF domain-like"/>
    <property type="match status" value="1"/>
</dbReference>
<dbReference type="PANTHER" id="PTHR33121:SF76">
    <property type="entry name" value="SIGNALING PROTEIN"/>
    <property type="match status" value="1"/>
</dbReference>
<sequence length="404" mass="42668">MGSPRSLAAPPTSAPSDDWVHRLLDLARTRLDMDVAWLSVFTEGRQEVTSATGALDAMNVSEGMSLPLEESFCVRVLSGQLPPVVTAADRNPVTRDLAVTEALGIGSYVGAPVRDVDRRPLGMLCCLSRDAGEHLDGAAVRTVEMLADLIGERLAAEEFAEAELTARRDRVVDVLTRRAVTIHLQPVVDMRSGRVVAHEALARFPGREEGPATLFSDAAAVGLGVELELLAVRSALELADRLPPGTRLAVNLSPDALLVPAVGRTLVEGAAATPLTVEVTEHSPIEDYPAVLVAVEPLRRAGIRLSVDDAGAGYASLRHILRLRPDTIKLDIALVSGVDADPARQAMTAAMVAFAAETGSALVAEGVETAAERDALLARGVRLGQGHLFGRPAPLDRAADEQTA</sequence>
<proteinExistence type="predicted"/>
<gene>
    <name evidence="2" type="ORF">SAMN05444351_3702</name>
</gene>
<dbReference type="SUPFAM" id="SSF141868">
    <property type="entry name" value="EAL domain-like"/>
    <property type="match status" value="1"/>
</dbReference>
<dbReference type="InterPro" id="IPR003018">
    <property type="entry name" value="GAF"/>
</dbReference>
<dbReference type="AlphaFoldDB" id="A0A1M5NVX9"/>
<dbReference type="Proteomes" id="UP000184471">
    <property type="component" value="Unassembled WGS sequence"/>
</dbReference>
<dbReference type="InterPro" id="IPR050706">
    <property type="entry name" value="Cyclic-di-GMP_PDE-like"/>
</dbReference>
<dbReference type="InterPro" id="IPR001633">
    <property type="entry name" value="EAL_dom"/>
</dbReference>
<dbReference type="PROSITE" id="PS50883">
    <property type="entry name" value="EAL"/>
    <property type="match status" value="1"/>
</dbReference>
<dbReference type="Gene3D" id="3.20.20.450">
    <property type="entry name" value="EAL domain"/>
    <property type="match status" value="1"/>
</dbReference>
<dbReference type="Pfam" id="PF00563">
    <property type="entry name" value="EAL"/>
    <property type="match status" value="1"/>
</dbReference>
<accession>A0A1M5NVX9</accession>
<evidence type="ECO:0000313" key="3">
    <source>
        <dbReference type="Proteomes" id="UP000184471"/>
    </source>
</evidence>
<dbReference type="RefSeq" id="WP_139253033.1">
    <property type="nucleotide sequence ID" value="NZ_FQVX01000003.1"/>
</dbReference>
<dbReference type="PANTHER" id="PTHR33121">
    <property type="entry name" value="CYCLIC DI-GMP PHOSPHODIESTERASE PDEF"/>
    <property type="match status" value="1"/>
</dbReference>
<dbReference type="Gene3D" id="3.30.450.40">
    <property type="match status" value="1"/>
</dbReference>
<evidence type="ECO:0000313" key="2">
    <source>
        <dbReference type="EMBL" id="SHG93605.1"/>
    </source>
</evidence>
<reference evidence="2 3" key="1">
    <citation type="submission" date="2016-11" db="EMBL/GenBank/DDBJ databases">
        <authorList>
            <person name="Jaros S."/>
            <person name="Januszkiewicz K."/>
            <person name="Wedrychowicz H."/>
        </authorList>
    </citation>
    <scope>NUCLEOTIDE SEQUENCE [LARGE SCALE GENOMIC DNA]</scope>
    <source>
        <strain evidence="2 3">DSM 45408</strain>
    </source>
</reference>
<evidence type="ECO:0000259" key="1">
    <source>
        <dbReference type="PROSITE" id="PS50883"/>
    </source>
</evidence>
<dbReference type="GO" id="GO:0071111">
    <property type="term" value="F:cyclic-guanylate-specific phosphodiesterase activity"/>
    <property type="evidence" value="ECO:0007669"/>
    <property type="project" value="InterPro"/>
</dbReference>
<protein>
    <submittedName>
        <fullName evidence="2">EAL domain, c-di-GMP-specific phosphodiesterase class I (Or its enzymatically inactive variant)</fullName>
    </submittedName>
</protein>
<dbReference type="STRING" id="1070870.SAMN05444351_3702"/>
<dbReference type="InterPro" id="IPR029016">
    <property type="entry name" value="GAF-like_dom_sf"/>
</dbReference>
<dbReference type="InterPro" id="IPR035919">
    <property type="entry name" value="EAL_sf"/>
</dbReference>
<dbReference type="EMBL" id="FQVX01000003">
    <property type="protein sequence ID" value="SHG93605.1"/>
    <property type="molecule type" value="Genomic_DNA"/>
</dbReference>
<dbReference type="CDD" id="cd01948">
    <property type="entry name" value="EAL"/>
    <property type="match status" value="1"/>
</dbReference>
<dbReference type="SMART" id="SM00065">
    <property type="entry name" value="GAF"/>
    <property type="match status" value="1"/>
</dbReference>
<dbReference type="Pfam" id="PF01590">
    <property type="entry name" value="GAF"/>
    <property type="match status" value="1"/>
</dbReference>
<keyword evidence="3" id="KW-1185">Reference proteome</keyword>
<dbReference type="SMART" id="SM00052">
    <property type="entry name" value="EAL"/>
    <property type="match status" value="1"/>
</dbReference>